<dbReference type="PaxDb" id="1123384-AJ81_05450"/>
<accession>A0A0X1KU49</accession>
<dbReference type="AlphaFoldDB" id="A0A0X1KU49"/>
<dbReference type="RefSeq" id="WP_031505206.1">
    <property type="nucleotide sequence ID" value="NC_022795.1"/>
</dbReference>
<reference evidence="3 4" key="1">
    <citation type="submission" date="2014-01" db="EMBL/GenBank/DDBJ databases">
        <title>Genome sequencing of Thermotog hypogea.</title>
        <authorList>
            <person name="Zhang X."/>
            <person name="Alvare G."/>
            <person name="Fristensky B."/>
            <person name="Chen L."/>
            <person name="Suen T."/>
            <person name="Chen Q."/>
            <person name="Ma K."/>
        </authorList>
    </citation>
    <scope>NUCLEOTIDE SEQUENCE [LARGE SCALE GENOMIC DNA]</scope>
    <source>
        <strain evidence="3 4">DSM 11164</strain>
    </source>
</reference>
<dbReference type="Gene3D" id="3.40.50.10640">
    <property type="entry name" value="SSO1389-like"/>
    <property type="match status" value="1"/>
</dbReference>
<organism evidence="3 4">
    <name type="scientific">Pseudothermotoga hypogea DSM 11164 = NBRC 106472</name>
    <dbReference type="NCBI Taxonomy" id="1123384"/>
    <lineage>
        <taxon>Bacteria</taxon>
        <taxon>Thermotogati</taxon>
        <taxon>Thermotogota</taxon>
        <taxon>Thermotogae</taxon>
        <taxon>Thermotogales</taxon>
        <taxon>Thermotogaceae</taxon>
        <taxon>Pseudothermotoga</taxon>
    </lineage>
</organism>
<evidence type="ECO:0000313" key="3">
    <source>
        <dbReference type="EMBL" id="AJC74753.1"/>
    </source>
</evidence>
<dbReference type="Gene3D" id="1.10.3740.10">
    <property type="entry name" value="SSO1389-like domains"/>
    <property type="match status" value="1"/>
</dbReference>
<evidence type="ECO:0008006" key="5">
    <source>
        <dbReference type="Google" id="ProtNLM"/>
    </source>
</evidence>
<feature type="domain" description="CRISPR system endoribonuclease Csx1 CARF" evidence="2">
    <location>
        <begin position="39"/>
        <end position="177"/>
    </location>
</feature>
<name>A0A0X1KU49_9THEM</name>
<protein>
    <recommendedName>
        <fullName evidence="5">CRISPR-associated protein</fullName>
    </recommendedName>
</protein>
<feature type="domain" description="CRISPR system endoribonuclease Csx1-like HEPN" evidence="1">
    <location>
        <begin position="382"/>
        <end position="451"/>
    </location>
</feature>
<dbReference type="STRING" id="1123384.AJ81_05450"/>
<dbReference type="Pfam" id="PF09455">
    <property type="entry name" value="Csx1_HEPN"/>
    <property type="match status" value="1"/>
</dbReference>
<evidence type="ECO:0000259" key="1">
    <source>
        <dbReference type="Pfam" id="PF09455"/>
    </source>
</evidence>
<dbReference type="SUPFAM" id="SSF160980">
    <property type="entry name" value="SSO1389-like"/>
    <property type="match status" value="1"/>
</dbReference>
<dbReference type="OrthoDB" id="2080251at2"/>
<dbReference type="Proteomes" id="UP000077469">
    <property type="component" value="Chromosome"/>
</dbReference>
<dbReference type="InterPro" id="IPR019016">
    <property type="entry name" value="Csx1-like_HEPN"/>
</dbReference>
<dbReference type="EMBL" id="CP007141">
    <property type="protein sequence ID" value="AJC74753.1"/>
    <property type="molecule type" value="Genomic_DNA"/>
</dbReference>
<proteinExistence type="predicted"/>
<evidence type="ECO:0000313" key="4">
    <source>
        <dbReference type="Proteomes" id="UP000077469"/>
    </source>
</evidence>
<gene>
    <name evidence="3" type="ORF">AJ81_05450</name>
</gene>
<dbReference type="InterPro" id="IPR053857">
    <property type="entry name" value="Csx1_CARF"/>
</dbReference>
<sequence length="466" mass="54539">MTLLYQIGRPVSKRKPGETEKLVDFSVDGRIYTESLSGMALKRALSDEGKQTKLVLIYPVSAVLSKDMEPPNDLEQYLRFPKEYLREQLLQENVDDLFVIHSLGTYMYFDREVTFDVKYDDIVLEIFFELVKRYLQEKPEDIYVDVSTGHNISVVALVEAVDHFLNFLAFLHIDREKVPRVFQAFSDPIIDNRSSIFKIHVQPIEHQFHFSSPLLSYMEKNGVKRDDRLNVLKKALKDKAFAEESVEMRTAKRELTNMLLKSVLVFLSISKSLPLPLYYFDRVGTLDPTINVNLDDPDTVKNRLFAFVDYTLQRLQRDYSRSLGLDKEFLIAVVNELALYDGLVSMLFENDIKSFDREKSLAFELLCEKFGQILKKLKIESILFESETSNLKNRFKNSEHLDRWISMSVVYDSDEQMDSKPDQRNFYAHIGLERTITEVRFEGKEVYLRYREDAPFKTIFKYVLEA</sequence>
<evidence type="ECO:0000259" key="2">
    <source>
        <dbReference type="Pfam" id="PF22230"/>
    </source>
</evidence>
<keyword evidence="4" id="KW-1185">Reference proteome</keyword>
<dbReference type="KEGG" id="phy:AJ81_05450"/>
<dbReference type="InterPro" id="IPR027419">
    <property type="entry name" value="CRISPR-assoc_Csx1_C"/>
</dbReference>
<dbReference type="PATRIC" id="fig|1123384.7.peg.1079"/>
<dbReference type="Pfam" id="PF22230">
    <property type="entry name" value="Csx1_CARF"/>
    <property type="match status" value="1"/>
</dbReference>